<dbReference type="EMBL" id="DSLA01000040">
    <property type="protein sequence ID" value="HEH35050.1"/>
    <property type="molecule type" value="Genomic_DNA"/>
</dbReference>
<evidence type="ECO:0000313" key="2">
    <source>
        <dbReference type="EMBL" id="HEH35050.1"/>
    </source>
</evidence>
<keyword evidence="1" id="KW-0472">Membrane</keyword>
<dbReference type="AlphaFoldDB" id="A0A7J2THE2"/>
<protein>
    <recommendedName>
        <fullName evidence="3">DUF3267 domain-containing protein</fullName>
    </recommendedName>
</protein>
<reference evidence="2" key="1">
    <citation type="journal article" date="2020" name="mSystems">
        <title>Genome- and Community-Level Interaction Insights into Carbon Utilization and Element Cycling Functions of Hydrothermarchaeota in Hydrothermal Sediment.</title>
        <authorList>
            <person name="Zhou Z."/>
            <person name="Liu Y."/>
            <person name="Xu W."/>
            <person name="Pan J."/>
            <person name="Luo Z.H."/>
            <person name="Li M."/>
        </authorList>
    </citation>
    <scope>NUCLEOTIDE SEQUENCE [LARGE SCALE GENOMIC DNA]</scope>
    <source>
        <strain evidence="2">SpSt-26</strain>
    </source>
</reference>
<evidence type="ECO:0008006" key="3">
    <source>
        <dbReference type="Google" id="ProtNLM"/>
    </source>
</evidence>
<feature type="transmembrane region" description="Helical" evidence="1">
    <location>
        <begin position="5"/>
        <end position="23"/>
    </location>
</feature>
<name>A0A7J2THE2_ARCFL</name>
<keyword evidence="1" id="KW-0812">Transmembrane</keyword>
<feature type="transmembrane region" description="Helical" evidence="1">
    <location>
        <begin position="97"/>
        <end position="121"/>
    </location>
</feature>
<feature type="transmembrane region" description="Helical" evidence="1">
    <location>
        <begin position="127"/>
        <end position="147"/>
    </location>
</feature>
<organism evidence="2">
    <name type="scientific">Archaeoglobus fulgidus</name>
    <dbReference type="NCBI Taxonomy" id="2234"/>
    <lineage>
        <taxon>Archaea</taxon>
        <taxon>Methanobacteriati</taxon>
        <taxon>Methanobacteriota</taxon>
        <taxon>Archaeoglobi</taxon>
        <taxon>Archaeoglobales</taxon>
        <taxon>Archaeoglobaceae</taxon>
        <taxon>Archaeoglobus</taxon>
    </lineage>
</organism>
<proteinExistence type="predicted"/>
<keyword evidence="1" id="KW-1133">Transmembrane helix</keyword>
<feature type="transmembrane region" description="Helical" evidence="1">
    <location>
        <begin position="29"/>
        <end position="50"/>
    </location>
</feature>
<comment type="caution">
    <text evidence="2">The sequence shown here is derived from an EMBL/GenBank/DDBJ whole genome shotgun (WGS) entry which is preliminary data.</text>
</comment>
<sequence>MRIRVAAGNAISISGLAFGIIMLKTGNFFASLISWFCLWYFSHCFAHYIVGRLLGIRFLYYFTGKSDLTKAIKALQKVNFPVLGIKFDRKSVRSKRAAYAMFSAGVLASTLTPFLVPFYLFIAARDFWIFFTLLSIANLTLTAFLSPKYGDIAKAKKFSLEK</sequence>
<accession>A0A7J2THE2</accession>
<gene>
    <name evidence="2" type="ORF">ENP88_02620</name>
</gene>
<evidence type="ECO:0000256" key="1">
    <source>
        <dbReference type="SAM" id="Phobius"/>
    </source>
</evidence>